<protein>
    <submittedName>
        <fullName evidence="1">Immunity protein Imm1</fullName>
    </submittedName>
</protein>
<dbReference type="EMBL" id="FNJR01000003">
    <property type="protein sequence ID" value="SDP36250.1"/>
    <property type="molecule type" value="Genomic_DNA"/>
</dbReference>
<dbReference type="RefSeq" id="WP_092599372.1">
    <property type="nucleotide sequence ID" value="NZ_FNJR01000003.1"/>
</dbReference>
<dbReference type="OrthoDB" id="5195149at2"/>
<dbReference type="Pfam" id="PF14430">
    <property type="entry name" value="Imm1"/>
    <property type="match status" value="1"/>
</dbReference>
<sequence>MIISALVHDQFHHVERWDDVDRVIDEAIDCSLPGSTDAPLPPGEVAQFYCAAQPWTDEVLEWAPDNFLQLASNPSAGYAALTWMGFRGEATMETFVSFGMDAPLSTPPRLVIDPGYPYDHDPRSALPLEQARTAVREFCRTGGARPQSVTWVRGDFTGAILQPLPDIVA</sequence>
<name>A0A1H0S3F6_9ACTN</name>
<proteinExistence type="predicted"/>
<reference evidence="2" key="1">
    <citation type="submission" date="2016-10" db="EMBL/GenBank/DDBJ databases">
        <authorList>
            <person name="Varghese N."/>
            <person name="Submissions S."/>
        </authorList>
    </citation>
    <scope>NUCLEOTIDE SEQUENCE [LARGE SCALE GENOMIC DNA]</scope>
    <source>
        <strain evidence="2">DSM 46732</strain>
    </source>
</reference>
<gene>
    <name evidence="1" type="ORF">SAMN04487905_103363</name>
</gene>
<evidence type="ECO:0000313" key="2">
    <source>
        <dbReference type="Proteomes" id="UP000199497"/>
    </source>
</evidence>
<organism evidence="1 2">
    <name type="scientific">Actinopolyspora xinjiangensis</name>
    <dbReference type="NCBI Taxonomy" id="405564"/>
    <lineage>
        <taxon>Bacteria</taxon>
        <taxon>Bacillati</taxon>
        <taxon>Actinomycetota</taxon>
        <taxon>Actinomycetes</taxon>
        <taxon>Actinopolysporales</taxon>
        <taxon>Actinopolysporaceae</taxon>
        <taxon>Actinopolyspora</taxon>
    </lineage>
</organism>
<accession>A0A1H0S3F6</accession>
<evidence type="ECO:0000313" key="1">
    <source>
        <dbReference type="EMBL" id="SDP36250.1"/>
    </source>
</evidence>
<keyword evidence="2" id="KW-1185">Reference proteome</keyword>
<dbReference type="Proteomes" id="UP000199497">
    <property type="component" value="Unassembled WGS sequence"/>
</dbReference>
<dbReference type="InterPro" id="IPR025680">
    <property type="entry name" value="DddI"/>
</dbReference>
<dbReference type="AlphaFoldDB" id="A0A1H0S3F6"/>